<reference evidence="2" key="1">
    <citation type="submission" date="2015-12" db="EMBL/GenBank/DDBJ databases">
        <title>Complete genome sequences of two moderately thermophilic Paenibacillus species.</title>
        <authorList>
            <person name="Butler R.III."/>
            <person name="Wang J."/>
            <person name="Stark B.C."/>
            <person name="Pombert J.-F."/>
        </authorList>
    </citation>
    <scope>NUCLEOTIDE SEQUENCE [LARGE SCALE GENOMIC DNA]</scope>
    <source>
        <strain evidence="2">32O-Y</strain>
    </source>
</reference>
<evidence type="ECO:0000313" key="1">
    <source>
        <dbReference type="EMBL" id="ALS25371.1"/>
    </source>
</evidence>
<dbReference type="RefSeq" id="WP_160327414.1">
    <property type="nucleotide sequence ID" value="NZ_CP013652.1"/>
</dbReference>
<accession>A0A0U2INV3</accession>
<dbReference type="Proteomes" id="UP000061660">
    <property type="component" value="Chromosome"/>
</dbReference>
<dbReference type="EMBL" id="CP013652">
    <property type="protein sequence ID" value="ALS25371.1"/>
    <property type="molecule type" value="Genomic_DNA"/>
</dbReference>
<dbReference type="AlphaFoldDB" id="A0A0U2INV3"/>
<name>A0A0U2INV3_9BACL</name>
<organism evidence="1 2">
    <name type="scientific">Paenibacillus naphthalenovorans</name>
    <dbReference type="NCBI Taxonomy" id="162209"/>
    <lineage>
        <taxon>Bacteria</taxon>
        <taxon>Bacillati</taxon>
        <taxon>Bacillota</taxon>
        <taxon>Bacilli</taxon>
        <taxon>Bacillales</taxon>
        <taxon>Paenibacillaceae</taxon>
        <taxon>Paenibacillus</taxon>
    </lineage>
</organism>
<gene>
    <name evidence="1" type="ORF">IJ22_51120</name>
</gene>
<evidence type="ECO:0000313" key="2">
    <source>
        <dbReference type="Proteomes" id="UP000061660"/>
    </source>
</evidence>
<sequence length="45" mass="5127">MKSKEKLENQQRECALFMAKAAELLAEYQTNQGGSKHAKRTCKNI</sequence>
<proteinExistence type="predicted"/>
<reference evidence="1 2" key="2">
    <citation type="journal article" date="2016" name="Genome Announc.">
        <title>Complete Genome Sequences of Two Interactive Moderate Thermophiles, Paenibacillus napthalenovorans 32O-Y and Paenibacillus sp. 32O-W.</title>
        <authorList>
            <person name="Butler R.R.III."/>
            <person name="Wang J."/>
            <person name="Stark B.C."/>
            <person name="Pombert J.F."/>
        </authorList>
    </citation>
    <scope>NUCLEOTIDE SEQUENCE [LARGE SCALE GENOMIC DNA]</scope>
    <source>
        <strain evidence="1 2">32O-Y</strain>
    </source>
</reference>
<dbReference type="KEGG" id="pnp:IJ22_51120"/>
<keyword evidence="2" id="KW-1185">Reference proteome</keyword>
<protein>
    <submittedName>
        <fullName evidence="1">Uncharacterized protein</fullName>
    </submittedName>
</protein>